<evidence type="ECO:0000313" key="3">
    <source>
        <dbReference type="Proteomes" id="UP000271889"/>
    </source>
</evidence>
<accession>A0A3P7LZJ9</accession>
<sequence>MVANGLLLPFGPLAAISPVAVPESCVHTESHWPLTEAASWTGKETGGTKPSFKTIVIHPKLLEDIGEGKISQFLLHTTKVHSAENSHHPP</sequence>
<organism evidence="2 3">
    <name type="scientific">Cylicostephanus goldi</name>
    <name type="common">Nematode worm</name>
    <dbReference type="NCBI Taxonomy" id="71465"/>
    <lineage>
        <taxon>Eukaryota</taxon>
        <taxon>Metazoa</taxon>
        <taxon>Ecdysozoa</taxon>
        <taxon>Nematoda</taxon>
        <taxon>Chromadorea</taxon>
        <taxon>Rhabditida</taxon>
        <taxon>Rhabditina</taxon>
        <taxon>Rhabditomorpha</taxon>
        <taxon>Strongyloidea</taxon>
        <taxon>Strongylidae</taxon>
        <taxon>Cylicostephanus</taxon>
    </lineage>
</organism>
<keyword evidence="3" id="KW-1185">Reference proteome</keyword>
<evidence type="ECO:0000256" key="1">
    <source>
        <dbReference type="SAM" id="SignalP"/>
    </source>
</evidence>
<gene>
    <name evidence="2" type="ORF">CGOC_LOCUS9299</name>
</gene>
<feature type="chain" id="PRO_5018120447" evidence="1">
    <location>
        <begin position="16"/>
        <end position="90"/>
    </location>
</feature>
<reference evidence="2 3" key="1">
    <citation type="submission" date="2018-11" db="EMBL/GenBank/DDBJ databases">
        <authorList>
            <consortium name="Pathogen Informatics"/>
        </authorList>
    </citation>
    <scope>NUCLEOTIDE SEQUENCE [LARGE SCALE GENOMIC DNA]</scope>
</reference>
<protein>
    <submittedName>
        <fullName evidence="2">Uncharacterized protein</fullName>
    </submittedName>
</protein>
<dbReference type="EMBL" id="UYRV01106488">
    <property type="protein sequence ID" value="VDN22445.1"/>
    <property type="molecule type" value="Genomic_DNA"/>
</dbReference>
<keyword evidence="1" id="KW-0732">Signal</keyword>
<proteinExistence type="predicted"/>
<feature type="signal peptide" evidence="1">
    <location>
        <begin position="1"/>
        <end position="15"/>
    </location>
</feature>
<evidence type="ECO:0000313" key="2">
    <source>
        <dbReference type="EMBL" id="VDN22445.1"/>
    </source>
</evidence>
<name>A0A3P7LZJ9_CYLGO</name>
<dbReference type="Proteomes" id="UP000271889">
    <property type="component" value="Unassembled WGS sequence"/>
</dbReference>
<dbReference type="AlphaFoldDB" id="A0A3P7LZJ9"/>